<keyword evidence="5" id="KW-0175">Coiled coil</keyword>
<dbReference type="Gene3D" id="2.130.10.10">
    <property type="entry name" value="YVTN repeat-like/Quinoprotein amine dehydrogenase"/>
    <property type="match status" value="3"/>
</dbReference>
<reference evidence="9 10" key="1">
    <citation type="submission" date="2025-04" db="UniProtKB">
        <authorList>
            <consortium name="RefSeq"/>
        </authorList>
    </citation>
    <scope>IDENTIFICATION</scope>
    <source>
        <tissue evidence="9 10">Sperm</tissue>
    </source>
</reference>
<keyword evidence="2" id="KW-0677">Repeat</keyword>
<evidence type="ECO:0000313" key="9">
    <source>
        <dbReference type="RefSeq" id="XP_032809894.1"/>
    </source>
</evidence>
<dbReference type="GO" id="GO:0034388">
    <property type="term" value="C:Pwp2p-containing subcomplex of 90S preribosome"/>
    <property type="evidence" value="ECO:0007669"/>
    <property type="project" value="TreeGrafter"/>
</dbReference>
<dbReference type="PRINTS" id="PR00320">
    <property type="entry name" value="GPROTEINBRPT"/>
</dbReference>
<dbReference type="Pfam" id="PF25173">
    <property type="entry name" value="Beta-prop_WDR3_1st"/>
    <property type="match status" value="1"/>
</dbReference>
<dbReference type="InterPro" id="IPR051570">
    <property type="entry name" value="TBC1_cilium_biogenesis"/>
</dbReference>
<keyword evidence="1 4" id="KW-0853">WD repeat</keyword>
<dbReference type="PANTHER" id="PTHR19853:SF0">
    <property type="entry name" value="WD REPEAT-CONTAINING PROTEIN 3"/>
    <property type="match status" value="1"/>
</dbReference>
<dbReference type="FunFam" id="2.130.10.10:FF:000178">
    <property type="entry name" value="WD repeat domain 3"/>
    <property type="match status" value="1"/>
</dbReference>
<dbReference type="SUPFAM" id="SSF50978">
    <property type="entry name" value="WD40 repeat-like"/>
    <property type="match status" value="2"/>
</dbReference>
<dbReference type="Pfam" id="PF04003">
    <property type="entry name" value="Utp12"/>
    <property type="match status" value="1"/>
</dbReference>
<feature type="repeat" description="WD" evidence="4">
    <location>
        <begin position="199"/>
        <end position="233"/>
    </location>
</feature>
<feature type="region of interest" description="Disordered" evidence="6">
    <location>
        <begin position="239"/>
        <end position="268"/>
    </location>
</feature>
<dbReference type="GO" id="GO:0032040">
    <property type="term" value="C:small-subunit processome"/>
    <property type="evidence" value="ECO:0007669"/>
    <property type="project" value="TreeGrafter"/>
</dbReference>
<name>A0AAJ7T3Z4_PETMA</name>
<evidence type="ECO:0000313" key="11">
    <source>
        <dbReference type="RefSeq" id="XP_032809896.1"/>
    </source>
</evidence>
<dbReference type="FunFam" id="2.130.10.10:FF:000307">
    <property type="entry name" value="WD repeat domain 3"/>
    <property type="match status" value="1"/>
</dbReference>
<dbReference type="PROSITE" id="PS50294">
    <property type="entry name" value="WD_REPEATS_REGION"/>
    <property type="match status" value="7"/>
</dbReference>
<dbReference type="PROSITE" id="PS00678">
    <property type="entry name" value="WD_REPEATS_1"/>
    <property type="match status" value="3"/>
</dbReference>
<dbReference type="GO" id="GO:0030515">
    <property type="term" value="F:snoRNA binding"/>
    <property type="evidence" value="ECO:0007669"/>
    <property type="project" value="TreeGrafter"/>
</dbReference>
<dbReference type="AlphaFoldDB" id="A0AAJ7T3Z4"/>
<dbReference type="FunFam" id="2.130.10.10:FF:000172">
    <property type="entry name" value="WD repeat domain 3"/>
    <property type="match status" value="1"/>
</dbReference>
<evidence type="ECO:0000256" key="2">
    <source>
        <dbReference type="ARBA" id="ARBA00022737"/>
    </source>
</evidence>
<comment type="similarity">
    <text evidence="3">Belongs to the WD repeat WDR3/UTP12 family.</text>
</comment>
<feature type="domain" description="Small-subunit processome Utp12" evidence="7">
    <location>
        <begin position="818"/>
        <end position="920"/>
    </location>
</feature>
<proteinExistence type="inferred from homology"/>
<dbReference type="GeneID" id="116942291"/>
<dbReference type="GO" id="GO:0030490">
    <property type="term" value="P:maturation of SSU-rRNA"/>
    <property type="evidence" value="ECO:0007669"/>
    <property type="project" value="TreeGrafter"/>
</dbReference>
<dbReference type="Pfam" id="PF25172">
    <property type="entry name" value="Beta-prop_WDR3_2nd"/>
    <property type="match status" value="1"/>
</dbReference>
<dbReference type="KEGG" id="pmrn:116942291"/>
<feature type="repeat" description="WD" evidence="4">
    <location>
        <begin position="115"/>
        <end position="148"/>
    </location>
</feature>
<dbReference type="InterPro" id="IPR019775">
    <property type="entry name" value="WD40_repeat_CS"/>
</dbReference>
<feature type="repeat" description="WD" evidence="4">
    <location>
        <begin position="642"/>
        <end position="683"/>
    </location>
</feature>
<dbReference type="RefSeq" id="XP_032809896.1">
    <property type="nucleotide sequence ID" value="XM_032954005.1"/>
</dbReference>
<dbReference type="InterPro" id="IPR020472">
    <property type="entry name" value="WD40_PAC1"/>
</dbReference>
<organism evidence="8 11">
    <name type="scientific">Petromyzon marinus</name>
    <name type="common">Sea lamprey</name>
    <dbReference type="NCBI Taxonomy" id="7757"/>
    <lineage>
        <taxon>Eukaryota</taxon>
        <taxon>Metazoa</taxon>
        <taxon>Chordata</taxon>
        <taxon>Craniata</taxon>
        <taxon>Vertebrata</taxon>
        <taxon>Cyclostomata</taxon>
        <taxon>Hyperoartia</taxon>
        <taxon>Petromyzontiformes</taxon>
        <taxon>Petromyzontidae</taxon>
        <taxon>Petromyzon</taxon>
    </lineage>
</organism>
<feature type="repeat" description="WD" evidence="4">
    <location>
        <begin position="684"/>
        <end position="716"/>
    </location>
</feature>
<dbReference type="RefSeq" id="XP_032809895.1">
    <property type="nucleotide sequence ID" value="XM_032954004.1"/>
</dbReference>
<dbReference type="CTD" id="10885"/>
<dbReference type="InterPro" id="IPR001680">
    <property type="entry name" value="WD40_rpt"/>
</dbReference>
<accession>A0AAJ7T3Z4</accession>
<evidence type="ECO:0000313" key="8">
    <source>
        <dbReference type="Proteomes" id="UP001318040"/>
    </source>
</evidence>
<dbReference type="SMART" id="SM00320">
    <property type="entry name" value="WD40"/>
    <property type="match status" value="12"/>
</dbReference>
<evidence type="ECO:0000256" key="5">
    <source>
        <dbReference type="SAM" id="Coils"/>
    </source>
</evidence>
<feature type="repeat" description="WD" evidence="4">
    <location>
        <begin position="600"/>
        <end position="641"/>
    </location>
</feature>
<feature type="coiled-coil region" evidence="5">
    <location>
        <begin position="770"/>
        <end position="800"/>
    </location>
</feature>
<dbReference type="PANTHER" id="PTHR19853">
    <property type="entry name" value="WD REPEAT CONTAINING PROTEIN 3 WDR3"/>
    <property type="match status" value="1"/>
</dbReference>
<evidence type="ECO:0000256" key="4">
    <source>
        <dbReference type="PROSITE-ProRule" id="PRU00221"/>
    </source>
</evidence>
<evidence type="ECO:0000256" key="6">
    <source>
        <dbReference type="SAM" id="MobiDB-lite"/>
    </source>
</evidence>
<dbReference type="InterPro" id="IPR036322">
    <property type="entry name" value="WD40_repeat_dom_sf"/>
</dbReference>
<gene>
    <name evidence="9 10 11" type="primary">WDR3</name>
</gene>
<dbReference type="InterPro" id="IPR015943">
    <property type="entry name" value="WD40/YVTN_repeat-like_dom_sf"/>
</dbReference>
<dbReference type="Proteomes" id="UP001318040">
    <property type="component" value="Chromosome 14"/>
</dbReference>
<protein>
    <submittedName>
        <fullName evidence="9 10">WD repeat-containing protein 3</fullName>
    </submittedName>
</protein>
<feature type="compositionally biased region" description="Acidic residues" evidence="6">
    <location>
        <begin position="258"/>
        <end position="268"/>
    </location>
</feature>
<evidence type="ECO:0000256" key="1">
    <source>
        <dbReference type="ARBA" id="ARBA00022574"/>
    </source>
</evidence>
<feature type="repeat" description="WD" evidence="4">
    <location>
        <begin position="157"/>
        <end position="198"/>
    </location>
</feature>
<dbReference type="CDD" id="cd00200">
    <property type="entry name" value="WD40"/>
    <property type="match status" value="2"/>
</dbReference>
<keyword evidence="8" id="KW-1185">Reference proteome</keyword>
<dbReference type="InterPro" id="IPR007148">
    <property type="entry name" value="SSU_processome_Utp12"/>
</dbReference>
<sequence length="960" mass="106252">MGLTKQYLRYAPGPVFGLVASARANAAFVALRGERARFAAVATCELVVVWDLRKGEKVLIIPGDKSEVTRLAAAPCRGRHGGEEGYAAGVELAAGHVDGAVRLLSLITGEKRVTFTGHRTAITALAYHPDGTRLVSGSQDTDVIVWDVVGECGLYRLKGHKDAVTSARFFSTKNVLLTGSKDSFVKFWDLDTQHCFKTLVGHRSEVWSLATFGEDTRLVTGSADSELRVWELSCPDSDAGVKRPRAAGPRLAAQGGELSDDENAEEEEEEERIVAAHKLGSLLREGRDRVVSMATDPTGRFLVCHGLDQTLEVFRIQTEEEIKKVLDKRRKKQRKRAARKAEAGNDMQQQEEVVERTVQDEIVRVANIRASAKIRSVDVRVESGGRELRVVLVLANNLLETHAVVVASAETRRAGRVATPGHRSDVRTVAFSSDNTAVLSASAESAKIWNRASLQCVRSMDCQYALSSLFVPGDRQVVLASKTGKLQLFDLASGTQMECVDAHDGAVWSLCMAPDQRGFVSGGADKLVKFWEFELVKSADAGQASNSSSGLTLTLSRALSLDEEVLCVRFTPDHRLLCVSLLDCTVKAFYTDSLKFFLNLFGHKLPVLCMDISYDSRLIATGSSDRNVKIWGLDFGDCHRSLFAHDDSVMCLQFVPKTHLFFTAGKDGKIKQWDADKFELVQTLEGHHGEVWSVAVSPSGDHILSAAHDKSLRLWERTREPLVLEDEREMEREAEYEESVAKGAEPIVPGETEGEAGMAARKTMETVKAAERIMEALELYRVESQKLEEHKQACKAANKQLPPPVLDPVLVASGSVTPEKYVLEVIKKVKSSELEEALLVLPFSYVPELLALFLLFLRQGRAVELICRALFFLLRIHHGQITSNGMLLEVISELRESSLLRVREMRDLVGFNMAALQLLHREIEAKQEVALFVDATQKMKDKKRKRKVREKQRAVLALAL</sequence>
<evidence type="ECO:0000256" key="3">
    <source>
        <dbReference type="ARBA" id="ARBA00038229"/>
    </source>
</evidence>
<dbReference type="PROSITE" id="PS50082">
    <property type="entry name" value="WD_REPEATS_2"/>
    <property type="match status" value="7"/>
</dbReference>
<evidence type="ECO:0000259" key="7">
    <source>
        <dbReference type="Pfam" id="PF04003"/>
    </source>
</evidence>
<feature type="repeat" description="WD" evidence="4">
    <location>
        <begin position="500"/>
        <end position="534"/>
    </location>
</feature>
<dbReference type="RefSeq" id="XP_032809894.1">
    <property type="nucleotide sequence ID" value="XM_032954003.1"/>
</dbReference>
<evidence type="ECO:0000313" key="10">
    <source>
        <dbReference type="RefSeq" id="XP_032809895.1"/>
    </source>
</evidence>